<evidence type="ECO:0000256" key="1">
    <source>
        <dbReference type="SAM" id="Coils"/>
    </source>
</evidence>
<comment type="caution">
    <text evidence="3">The sequence shown here is derived from an EMBL/GenBank/DDBJ whole genome shotgun (WGS) entry which is preliminary data.</text>
</comment>
<reference evidence="3" key="1">
    <citation type="submission" date="2023-10" db="EMBL/GenBank/DDBJ databases">
        <title>Genome assembly of Pristionchus species.</title>
        <authorList>
            <person name="Yoshida K."/>
            <person name="Sommer R.J."/>
        </authorList>
    </citation>
    <scope>NUCLEOTIDE SEQUENCE</scope>
    <source>
        <strain evidence="3">RS0144</strain>
    </source>
</reference>
<dbReference type="AlphaFoldDB" id="A0AAV5SPY9"/>
<keyword evidence="1" id="KW-0175">Coiled coil</keyword>
<feature type="compositionally biased region" description="Acidic residues" evidence="2">
    <location>
        <begin position="223"/>
        <end position="232"/>
    </location>
</feature>
<feature type="region of interest" description="Disordered" evidence="2">
    <location>
        <begin position="450"/>
        <end position="498"/>
    </location>
</feature>
<keyword evidence="4" id="KW-1185">Reference proteome</keyword>
<dbReference type="Proteomes" id="UP001432027">
    <property type="component" value="Unassembled WGS sequence"/>
</dbReference>
<accession>A0AAV5SPY9</accession>
<evidence type="ECO:0000256" key="2">
    <source>
        <dbReference type="SAM" id="MobiDB-lite"/>
    </source>
</evidence>
<feature type="coiled-coil region" evidence="1">
    <location>
        <begin position="398"/>
        <end position="425"/>
    </location>
</feature>
<feature type="region of interest" description="Disordered" evidence="2">
    <location>
        <begin position="209"/>
        <end position="249"/>
    </location>
</feature>
<feature type="compositionally biased region" description="Polar residues" evidence="2">
    <location>
        <begin position="450"/>
        <end position="464"/>
    </location>
</feature>
<evidence type="ECO:0000313" key="4">
    <source>
        <dbReference type="Proteomes" id="UP001432027"/>
    </source>
</evidence>
<sequence length="498" mass="56581">NLDTQVHYKFFHAENSYRFVLPTHGRNQFPLMKLRIFAVLGTSDVTLFWADDETLNCLDDVSDLEAAIDYAVITANNTSLSPCIHISFEKSEQVAASTAVQQPAAAVDDETIEEIEEQLGLADRYASGLRKHLNAIYKILDDQVEAIESESNGESKQQMKLALTATISSILRMAKENFAAFFSSDSGRELIAYAKDLLGALMVKGISEPDNADEAAERPAARDDDEEDEIDQESMRSEGSADNLDSEPERDLVRFSTQQYKQYASLVPPILAPPVLTSRIDDMQKKKVATVVSSGLKLLLDQRNALARRCTQLSEHAEIFRQEGAEAQRVSTKQELWRVREQLEVMDVAVERKLEEEDKSLELLANEHVVLAKRCAELREHVDIFDRTGAAWLHEKAEQEMYRVRELLEQKYQAIEEKMARDERMEKERAVKESLANKQEKHHIFEEKLNQTASQTMKNANAVQEHTVDDEESDDDDYDDVSDEEDGETSESEYELLH</sequence>
<organism evidence="3 4">
    <name type="scientific">Pristionchus entomophagus</name>
    <dbReference type="NCBI Taxonomy" id="358040"/>
    <lineage>
        <taxon>Eukaryota</taxon>
        <taxon>Metazoa</taxon>
        <taxon>Ecdysozoa</taxon>
        <taxon>Nematoda</taxon>
        <taxon>Chromadorea</taxon>
        <taxon>Rhabditida</taxon>
        <taxon>Rhabditina</taxon>
        <taxon>Diplogasteromorpha</taxon>
        <taxon>Diplogasteroidea</taxon>
        <taxon>Neodiplogasteridae</taxon>
        <taxon>Pristionchus</taxon>
    </lineage>
</organism>
<feature type="compositionally biased region" description="Acidic residues" evidence="2">
    <location>
        <begin position="468"/>
        <end position="498"/>
    </location>
</feature>
<dbReference type="EMBL" id="BTSX01000002">
    <property type="protein sequence ID" value="GMS83384.1"/>
    <property type="molecule type" value="Genomic_DNA"/>
</dbReference>
<feature type="non-terminal residue" evidence="3">
    <location>
        <position position="1"/>
    </location>
</feature>
<protein>
    <submittedName>
        <fullName evidence="3">Uncharacterized protein</fullName>
    </submittedName>
</protein>
<gene>
    <name evidence="3" type="ORF">PENTCL1PPCAC_5559</name>
</gene>
<name>A0AAV5SPY9_9BILA</name>
<evidence type="ECO:0000313" key="3">
    <source>
        <dbReference type="EMBL" id="GMS83384.1"/>
    </source>
</evidence>
<proteinExistence type="predicted"/>